<evidence type="ECO:0000256" key="3">
    <source>
        <dbReference type="ARBA" id="ARBA00004991"/>
    </source>
</evidence>
<comment type="catalytic activity">
    <reaction evidence="10">
        <text>sphinganine + octadecanoyl-CoA = N-(octadecanoyl)-sphinganine + CoA + H(+)</text>
        <dbReference type="Rhea" id="RHEA:36547"/>
        <dbReference type="ChEBI" id="CHEBI:15378"/>
        <dbReference type="ChEBI" id="CHEBI:57287"/>
        <dbReference type="ChEBI" id="CHEBI:57394"/>
        <dbReference type="ChEBI" id="CHEBI:57817"/>
        <dbReference type="ChEBI" id="CHEBI:67033"/>
    </reaction>
    <physiologicalReaction direction="left-to-right" evidence="10">
        <dbReference type="Rhea" id="RHEA:36548"/>
    </physiologicalReaction>
</comment>
<sequence>MKNLINFLQADYFWYPPGLSSEDVQLKPGQHRAKASDLYMMLIFAVVIYFLRRIYEIVVARPLAKRLSIIDRRKRPTESKELERAYQNNKTPSNKDIVKLAMSVNWNESKVSRWFRRRRNMARPSLVQKFSEANWRCFFYTFAFSFGINLLVRAPWFWDTMYCWIDLTKQYVWQSVYFYYMLEGGFYISLLFSVMTDVKRKDFNEQIIHHLATIFLITFSYVANFVRIGTLVMAIHDISDIFLEAAKCLHYAKHHVVAQSTFTLFAIIFIISRIMVYPYMAIYTTLVKSMWLFEPFPGYYFFNVLLMVLQILHIFWASIIVKMAIKMVRTGNVEKDDRSDEEESSHDEDGEEVEMRPNRKEE</sequence>
<evidence type="ECO:0000256" key="8">
    <source>
        <dbReference type="ARBA" id="ARBA00023098"/>
    </source>
</evidence>
<dbReference type="InterPro" id="IPR016439">
    <property type="entry name" value="Lag1/Lac1-like"/>
</dbReference>
<proteinExistence type="predicted"/>
<comment type="subcellular location">
    <subcellularLocation>
        <location evidence="1">Endoplasmic reticulum membrane</location>
        <topology evidence="1">Multi-pass membrane protein</topology>
    </subcellularLocation>
    <subcellularLocation>
        <location evidence="11 13">Nucleus</location>
    </subcellularLocation>
</comment>
<evidence type="ECO:0000256" key="9">
    <source>
        <dbReference type="ARBA" id="ARBA00023136"/>
    </source>
</evidence>
<dbReference type="InterPro" id="IPR006634">
    <property type="entry name" value="TLC-dom"/>
</dbReference>
<keyword evidence="5 12" id="KW-0812">Transmembrane</keyword>
<dbReference type="PROSITE" id="PS50071">
    <property type="entry name" value="HOMEOBOX_2"/>
    <property type="match status" value="1"/>
</dbReference>
<reference evidence="18 19" key="1">
    <citation type="submission" date="2024-02" db="EMBL/GenBank/DDBJ databases">
        <authorList>
            <person name="Daric V."/>
            <person name="Darras S."/>
        </authorList>
    </citation>
    <scope>NUCLEOTIDE SEQUENCE [LARGE SCALE GENOMIC DNA]</scope>
</reference>
<comment type="pathway">
    <text evidence="2">Lipid metabolism; sphingolipid metabolism.</text>
</comment>
<feature type="region of interest" description="Disordered" evidence="14">
    <location>
        <begin position="332"/>
        <end position="362"/>
    </location>
</feature>
<feature type="DNA-binding region" description="Homeobox" evidence="11">
    <location>
        <begin position="83"/>
        <end position="126"/>
    </location>
</feature>
<feature type="transmembrane region" description="Helical" evidence="15">
    <location>
        <begin position="137"/>
        <end position="157"/>
    </location>
</feature>
<dbReference type="InterPro" id="IPR009057">
    <property type="entry name" value="Homeodomain-like_sf"/>
</dbReference>
<protein>
    <submittedName>
        <fullName evidence="18">Uncharacterized protein</fullName>
    </submittedName>
</protein>
<keyword evidence="8" id="KW-0443">Lipid metabolism</keyword>
<feature type="transmembrane region" description="Helical" evidence="15">
    <location>
        <begin position="300"/>
        <end position="321"/>
    </location>
</feature>
<dbReference type="EMBL" id="CAWYQH010000152">
    <property type="protein sequence ID" value="CAK8696076.1"/>
    <property type="molecule type" value="Genomic_DNA"/>
</dbReference>
<dbReference type="Pfam" id="PF00046">
    <property type="entry name" value="Homeodomain"/>
    <property type="match status" value="1"/>
</dbReference>
<evidence type="ECO:0000256" key="10">
    <source>
        <dbReference type="ARBA" id="ARBA00049036"/>
    </source>
</evidence>
<evidence type="ECO:0000259" key="16">
    <source>
        <dbReference type="PROSITE" id="PS50071"/>
    </source>
</evidence>
<dbReference type="PROSITE" id="PS50922">
    <property type="entry name" value="TLC"/>
    <property type="match status" value="1"/>
</dbReference>
<accession>A0ABP0GYP9</accession>
<feature type="transmembrane region" description="Helical" evidence="15">
    <location>
        <begin position="38"/>
        <end position="55"/>
    </location>
</feature>
<dbReference type="PANTHER" id="PTHR12560">
    <property type="entry name" value="LONGEVITY ASSURANCE FACTOR 1 LAG1"/>
    <property type="match status" value="1"/>
</dbReference>
<keyword evidence="11 13" id="KW-0371">Homeobox</keyword>
<dbReference type="Gene3D" id="1.10.10.60">
    <property type="entry name" value="Homeodomain-like"/>
    <property type="match status" value="1"/>
</dbReference>
<evidence type="ECO:0000256" key="15">
    <source>
        <dbReference type="SAM" id="Phobius"/>
    </source>
</evidence>
<keyword evidence="19" id="KW-1185">Reference proteome</keyword>
<organism evidence="18 19">
    <name type="scientific">Clavelina lepadiformis</name>
    <name type="common">Light-bulb sea squirt</name>
    <name type="synonym">Ascidia lepadiformis</name>
    <dbReference type="NCBI Taxonomy" id="159417"/>
    <lineage>
        <taxon>Eukaryota</taxon>
        <taxon>Metazoa</taxon>
        <taxon>Chordata</taxon>
        <taxon>Tunicata</taxon>
        <taxon>Ascidiacea</taxon>
        <taxon>Aplousobranchia</taxon>
        <taxon>Clavelinidae</taxon>
        <taxon>Clavelina</taxon>
    </lineage>
</organism>
<evidence type="ECO:0000313" key="19">
    <source>
        <dbReference type="Proteomes" id="UP001642483"/>
    </source>
</evidence>
<feature type="domain" description="TLC" evidence="17">
    <location>
        <begin position="128"/>
        <end position="329"/>
    </location>
</feature>
<gene>
    <name evidence="18" type="ORF">CVLEPA_LOCUS29265</name>
</gene>
<keyword evidence="9 12" id="KW-0472">Membrane</keyword>
<feature type="transmembrane region" description="Helical" evidence="15">
    <location>
        <begin position="261"/>
        <end position="280"/>
    </location>
</feature>
<keyword evidence="6" id="KW-0256">Endoplasmic reticulum</keyword>
<evidence type="ECO:0000256" key="14">
    <source>
        <dbReference type="SAM" id="MobiDB-lite"/>
    </source>
</evidence>
<evidence type="ECO:0000256" key="5">
    <source>
        <dbReference type="ARBA" id="ARBA00022692"/>
    </source>
</evidence>
<comment type="caution">
    <text evidence="18">The sequence shown here is derived from an EMBL/GenBank/DDBJ whole genome shotgun (WGS) entry which is preliminary data.</text>
</comment>
<dbReference type="PANTHER" id="PTHR12560:SF0">
    <property type="entry name" value="LD18904P"/>
    <property type="match status" value="1"/>
</dbReference>
<feature type="compositionally biased region" description="Acidic residues" evidence="14">
    <location>
        <begin position="339"/>
        <end position="352"/>
    </location>
</feature>
<evidence type="ECO:0000256" key="2">
    <source>
        <dbReference type="ARBA" id="ARBA00004760"/>
    </source>
</evidence>
<evidence type="ECO:0000256" key="6">
    <source>
        <dbReference type="ARBA" id="ARBA00022824"/>
    </source>
</evidence>
<evidence type="ECO:0000256" key="11">
    <source>
        <dbReference type="PROSITE-ProRule" id="PRU00108"/>
    </source>
</evidence>
<name>A0ABP0GYP9_CLALP</name>
<feature type="domain" description="Homeobox" evidence="16">
    <location>
        <begin position="81"/>
        <end position="125"/>
    </location>
</feature>
<keyword evidence="4" id="KW-0808">Transferase</keyword>
<evidence type="ECO:0000256" key="1">
    <source>
        <dbReference type="ARBA" id="ARBA00004477"/>
    </source>
</evidence>
<dbReference type="CDD" id="cd00086">
    <property type="entry name" value="homeodomain"/>
    <property type="match status" value="1"/>
</dbReference>
<comment type="pathway">
    <text evidence="3">Sphingolipid metabolism.</text>
</comment>
<evidence type="ECO:0000313" key="18">
    <source>
        <dbReference type="EMBL" id="CAK8696076.1"/>
    </source>
</evidence>
<evidence type="ECO:0000259" key="17">
    <source>
        <dbReference type="PROSITE" id="PS50922"/>
    </source>
</evidence>
<keyword evidence="11 13" id="KW-0539">Nucleus</keyword>
<evidence type="ECO:0000256" key="12">
    <source>
        <dbReference type="PROSITE-ProRule" id="PRU00205"/>
    </source>
</evidence>
<dbReference type="InterPro" id="IPR001356">
    <property type="entry name" value="HD"/>
</dbReference>
<evidence type="ECO:0000256" key="13">
    <source>
        <dbReference type="RuleBase" id="RU000682"/>
    </source>
</evidence>
<feature type="compositionally biased region" description="Basic and acidic residues" evidence="14">
    <location>
        <begin position="353"/>
        <end position="362"/>
    </location>
</feature>
<evidence type="ECO:0000256" key="7">
    <source>
        <dbReference type="ARBA" id="ARBA00022989"/>
    </source>
</evidence>
<dbReference type="SMART" id="SM00724">
    <property type="entry name" value="TLC"/>
    <property type="match status" value="1"/>
</dbReference>
<keyword evidence="7 15" id="KW-1133">Transmembrane helix</keyword>
<dbReference type="SMART" id="SM00389">
    <property type="entry name" value="HOX"/>
    <property type="match status" value="1"/>
</dbReference>
<dbReference type="Pfam" id="PF03798">
    <property type="entry name" value="TRAM_LAG1_CLN8"/>
    <property type="match status" value="1"/>
</dbReference>
<feature type="transmembrane region" description="Helical" evidence="15">
    <location>
        <begin position="207"/>
        <end position="225"/>
    </location>
</feature>
<feature type="transmembrane region" description="Helical" evidence="15">
    <location>
        <begin position="177"/>
        <end position="195"/>
    </location>
</feature>
<dbReference type="Proteomes" id="UP001642483">
    <property type="component" value="Unassembled WGS sequence"/>
</dbReference>
<dbReference type="SUPFAM" id="SSF46689">
    <property type="entry name" value="Homeodomain-like"/>
    <property type="match status" value="1"/>
</dbReference>
<keyword evidence="11 13" id="KW-0238">DNA-binding</keyword>
<evidence type="ECO:0000256" key="4">
    <source>
        <dbReference type="ARBA" id="ARBA00022679"/>
    </source>
</evidence>